<dbReference type="Gene3D" id="2.30.110.10">
    <property type="entry name" value="Electron Transport, Fmn-binding Protein, Chain A"/>
    <property type="match status" value="1"/>
</dbReference>
<evidence type="ECO:0000313" key="3">
    <source>
        <dbReference type="EMBL" id="SEB78878.1"/>
    </source>
</evidence>
<dbReference type="PANTHER" id="PTHR42815:SF2">
    <property type="entry name" value="FAD-BINDING, PUTATIVE (AFU_ORTHOLOGUE AFUA_6G07600)-RELATED"/>
    <property type="match status" value="1"/>
</dbReference>
<dbReference type="InterPro" id="IPR011576">
    <property type="entry name" value="Pyridox_Oxase_N"/>
</dbReference>
<dbReference type="Pfam" id="PF01243">
    <property type="entry name" value="PNPOx_N"/>
    <property type="match status" value="1"/>
</dbReference>
<feature type="compositionally biased region" description="Basic and acidic residues" evidence="1">
    <location>
        <begin position="189"/>
        <end position="203"/>
    </location>
</feature>
<evidence type="ECO:0000313" key="4">
    <source>
        <dbReference type="Proteomes" id="UP000183561"/>
    </source>
</evidence>
<protein>
    <recommendedName>
        <fullName evidence="2">Pyridoxamine 5'-phosphate oxidase N-terminal domain-containing protein</fullName>
    </recommendedName>
</protein>
<feature type="domain" description="Pyridoxamine 5'-phosphate oxidase N-terminal" evidence="2">
    <location>
        <begin position="50"/>
        <end position="149"/>
    </location>
</feature>
<accession>A0A1H4M804</accession>
<sequence length="216" mass="24094">MSGADHTVLEGAEVDTPARGTRGEHLMQEELGTECRAQRFYAHQMCRVLHPAMIEFIDRMELLFIGTVAADGSCDVSLRAGPPGFIHVFSPDLLGYPEYRGNGVMASLGNIVENPHIGLFMADFADDLIGLHVNGTARIVADDDLRRTQPDLPLERVRDRAAERWVLVQVDEAYIHCRKHIPQMVPLPRDHDWGTDDQRRKGGDYFGVAADRTGHP</sequence>
<feature type="region of interest" description="Disordered" evidence="1">
    <location>
        <begin position="1"/>
        <end position="23"/>
    </location>
</feature>
<dbReference type="PANTHER" id="PTHR42815">
    <property type="entry name" value="FAD-BINDING, PUTATIVE (AFU_ORTHOLOGUE AFUA_6G07600)-RELATED"/>
    <property type="match status" value="1"/>
</dbReference>
<feature type="region of interest" description="Disordered" evidence="1">
    <location>
        <begin position="189"/>
        <end position="216"/>
    </location>
</feature>
<dbReference type="OrthoDB" id="9790331at2"/>
<keyword evidence="4" id="KW-1185">Reference proteome</keyword>
<reference evidence="4" key="1">
    <citation type="submission" date="2016-10" db="EMBL/GenBank/DDBJ databases">
        <authorList>
            <person name="Varghese N."/>
            <person name="Submissions S."/>
        </authorList>
    </citation>
    <scope>NUCLEOTIDE SEQUENCE [LARGE SCALE GENOMIC DNA]</scope>
    <source>
        <strain evidence="4">DSM 44498</strain>
    </source>
</reference>
<dbReference type="AlphaFoldDB" id="A0A1H4M804"/>
<evidence type="ECO:0000259" key="2">
    <source>
        <dbReference type="Pfam" id="PF01243"/>
    </source>
</evidence>
<name>A0A1H4M804_9NOCA</name>
<dbReference type="SUPFAM" id="SSF50475">
    <property type="entry name" value="FMN-binding split barrel"/>
    <property type="match status" value="1"/>
</dbReference>
<organism evidence="3 4">
    <name type="scientific">Rhodococcus koreensis</name>
    <dbReference type="NCBI Taxonomy" id="99653"/>
    <lineage>
        <taxon>Bacteria</taxon>
        <taxon>Bacillati</taxon>
        <taxon>Actinomycetota</taxon>
        <taxon>Actinomycetes</taxon>
        <taxon>Mycobacteriales</taxon>
        <taxon>Nocardiaceae</taxon>
        <taxon>Rhodococcus</taxon>
    </lineage>
</organism>
<proteinExistence type="predicted"/>
<dbReference type="RefSeq" id="WP_072949424.1">
    <property type="nucleotide sequence ID" value="NZ_FNSV01000005.1"/>
</dbReference>
<evidence type="ECO:0000256" key="1">
    <source>
        <dbReference type="SAM" id="MobiDB-lite"/>
    </source>
</evidence>
<dbReference type="EMBL" id="FNSV01000005">
    <property type="protein sequence ID" value="SEB78878.1"/>
    <property type="molecule type" value="Genomic_DNA"/>
</dbReference>
<gene>
    <name evidence="3" type="ORF">SAMN04490239_1665</name>
</gene>
<dbReference type="Proteomes" id="UP000183561">
    <property type="component" value="Unassembled WGS sequence"/>
</dbReference>
<dbReference type="InterPro" id="IPR012349">
    <property type="entry name" value="Split_barrel_FMN-bd"/>
</dbReference>